<organism evidence="2 3">
    <name type="scientific">Leptospira weilii serovar Ranarum str. ICFT</name>
    <dbReference type="NCBI Taxonomy" id="1218598"/>
    <lineage>
        <taxon>Bacteria</taxon>
        <taxon>Pseudomonadati</taxon>
        <taxon>Spirochaetota</taxon>
        <taxon>Spirochaetia</taxon>
        <taxon>Leptospirales</taxon>
        <taxon>Leptospiraceae</taxon>
        <taxon>Leptospira</taxon>
    </lineage>
</organism>
<accession>N1WPK3</accession>
<feature type="non-terminal residue" evidence="2">
    <location>
        <position position="96"/>
    </location>
</feature>
<dbReference type="Proteomes" id="UP000012313">
    <property type="component" value="Unassembled WGS sequence"/>
</dbReference>
<feature type="compositionally biased region" description="Polar residues" evidence="1">
    <location>
        <begin position="1"/>
        <end position="22"/>
    </location>
</feature>
<sequence length="96" mass="10848">MSLTETYPIKNSKNTQINSSLSQKKDPNSFRNVYGFRFNGLEPNLQREANSLSVRLENSLTLRKGIIALAKIKLCLLQIKSLPKKMRNSVQVILGV</sequence>
<gene>
    <name evidence="2" type="ORF">LEP1GSC060_0398</name>
</gene>
<comment type="caution">
    <text evidence="2">The sequence shown here is derived from an EMBL/GenBank/DDBJ whole genome shotgun (WGS) entry which is preliminary data.</text>
</comment>
<reference evidence="2" key="1">
    <citation type="submission" date="2013-03" db="EMBL/GenBank/DDBJ databases">
        <authorList>
            <person name="Harkins D.M."/>
            <person name="Durkin A.S."/>
            <person name="Brinkac L.M."/>
            <person name="Haft D.H."/>
            <person name="Selengut J.D."/>
            <person name="Sanka R."/>
            <person name="DePew J."/>
            <person name="Purushe J."/>
            <person name="Hartskeerl R.A."/>
            <person name="Ahmed A."/>
            <person name="van der Linden H."/>
            <person name="Goris M.G.A."/>
            <person name="Vinetz J.M."/>
            <person name="Sutton G.G."/>
            <person name="Nierman W.C."/>
            <person name="Fouts D.E."/>
        </authorList>
    </citation>
    <scope>NUCLEOTIDE SEQUENCE [LARGE SCALE GENOMIC DNA]</scope>
    <source>
        <strain evidence="2">ICFT</strain>
    </source>
</reference>
<protein>
    <submittedName>
        <fullName evidence="2">Uncharacterized protein</fullName>
    </submittedName>
</protein>
<keyword evidence="3" id="KW-1185">Reference proteome</keyword>
<dbReference type="EMBL" id="AOHC02000033">
    <property type="protein sequence ID" value="EMY77753.1"/>
    <property type="molecule type" value="Genomic_DNA"/>
</dbReference>
<evidence type="ECO:0000313" key="2">
    <source>
        <dbReference type="EMBL" id="EMY77753.1"/>
    </source>
</evidence>
<evidence type="ECO:0000256" key="1">
    <source>
        <dbReference type="SAM" id="MobiDB-lite"/>
    </source>
</evidence>
<dbReference type="AlphaFoldDB" id="N1WPK3"/>
<proteinExistence type="predicted"/>
<name>N1WPK3_9LEPT</name>
<evidence type="ECO:0000313" key="3">
    <source>
        <dbReference type="Proteomes" id="UP000012313"/>
    </source>
</evidence>
<feature type="region of interest" description="Disordered" evidence="1">
    <location>
        <begin position="1"/>
        <end position="28"/>
    </location>
</feature>